<dbReference type="GO" id="GO:0004553">
    <property type="term" value="F:hydrolase activity, hydrolyzing O-glycosyl compounds"/>
    <property type="evidence" value="ECO:0007669"/>
    <property type="project" value="TreeGrafter"/>
</dbReference>
<dbReference type="GO" id="GO:0033831">
    <property type="term" value="F:kojibiose phosphorylase activity"/>
    <property type="evidence" value="ECO:0007669"/>
    <property type="project" value="UniProtKB-EC"/>
</dbReference>
<dbReference type="SUPFAM" id="SSF74650">
    <property type="entry name" value="Galactose mutarotase-like"/>
    <property type="match status" value="1"/>
</dbReference>
<dbReference type="Gene3D" id="1.50.10.10">
    <property type="match status" value="1"/>
</dbReference>
<dbReference type="InterPro" id="IPR017045">
    <property type="entry name" value="Malt_Pase/Glycosyl_Hdrlase"/>
</dbReference>
<evidence type="ECO:0000256" key="1">
    <source>
        <dbReference type="ARBA" id="ARBA00006768"/>
    </source>
</evidence>
<organism evidence="7 8">
    <name type="scientific">Rikenella microfusus</name>
    <dbReference type="NCBI Taxonomy" id="28139"/>
    <lineage>
        <taxon>Bacteria</taxon>
        <taxon>Pseudomonadati</taxon>
        <taxon>Bacteroidota</taxon>
        <taxon>Bacteroidia</taxon>
        <taxon>Bacteroidales</taxon>
        <taxon>Rikenellaceae</taxon>
        <taxon>Rikenella</taxon>
    </lineage>
</organism>
<dbReference type="Pfam" id="PF03632">
    <property type="entry name" value="Glyco_hydro_65m"/>
    <property type="match status" value="1"/>
</dbReference>
<comment type="similarity">
    <text evidence="1">Belongs to the glycosyl hydrolase 65 family.</text>
</comment>
<evidence type="ECO:0000259" key="6">
    <source>
        <dbReference type="Pfam" id="PF03636"/>
    </source>
</evidence>
<dbReference type="Gene3D" id="2.60.420.10">
    <property type="entry name" value="Maltose phosphorylase, domain 3"/>
    <property type="match status" value="1"/>
</dbReference>
<evidence type="ECO:0000259" key="4">
    <source>
        <dbReference type="Pfam" id="PF03632"/>
    </source>
</evidence>
<dbReference type="InterPro" id="IPR008928">
    <property type="entry name" value="6-hairpin_glycosidase_sf"/>
</dbReference>
<dbReference type="GO" id="GO:0030246">
    <property type="term" value="F:carbohydrate binding"/>
    <property type="evidence" value="ECO:0007669"/>
    <property type="project" value="InterPro"/>
</dbReference>
<dbReference type="NCBIfam" id="NF010380">
    <property type="entry name" value="PRK13807.1"/>
    <property type="match status" value="1"/>
</dbReference>
<evidence type="ECO:0000256" key="2">
    <source>
        <dbReference type="PIRSR" id="PIRSR036289-50"/>
    </source>
</evidence>
<dbReference type="Gene3D" id="2.70.98.40">
    <property type="entry name" value="Glycoside hydrolase, family 65, N-terminal domain"/>
    <property type="match status" value="1"/>
</dbReference>
<dbReference type="EMBL" id="UGVL01000001">
    <property type="protein sequence ID" value="SUE34080.1"/>
    <property type="molecule type" value="Genomic_DNA"/>
</dbReference>
<feature type="domain" description="Glycoside hydrolase family 65 N-terminal" evidence="6">
    <location>
        <begin position="27"/>
        <end position="265"/>
    </location>
</feature>
<dbReference type="Pfam" id="PF03633">
    <property type="entry name" value="Glyco_hydro_65C"/>
    <property type="match status" value="1"/>
</dbReference>
<evidence type="ECO:0000313" key="8">
    <source>
        <dbReference type="Proteomes" id="UP000255233"/>
    </source>
</evidence>
<sequence length="774" mass="86982">MERRLEVDPWRIVETGFDAAAGPDCMASESLFSIGNGAMGGRANFEEFFGGRTLQGNYIGGIFYPDKTRVGWWKNGYPEYFAKVLNSAFWPGIDIYVGEERLDLSICRIEAFRRELDMRRGVLSRTFTAVLPNGVKVGVKVRRIVSMAEPELGALSYELTLLSESGAEVSVTAFVEGDVRNEDANYDEKFWEPVALDRESGALTMRTKKTGFEVRWTQRTAVKAAGRPVSGRNVSENERIAERFVCTLKTGETVALDKFVGVASSLNHPEAELAAAAESVAQRAWAAGFEAVLAAHEQAWAEKWAGCDVVIEGDEAAQQGIRFCIFQLLQTYTGRDSRLNVGPKGFTGEKYGGSTYWDTEAYCLPFYLCTSGEEVARQLLRYRYRQLPQAIGNAAKLGFKDGAALYPMVTMTGEECHNEWEITFEEIHRNGAIAYAIYNFCRYTGKRDYLAEGGLEVLVGIARFWAQRATFSEPKGQYVILGVTGPNEYENNVDNNWYTNYLAAWCLRYASEAAEYVAAQYPDDYRRIVAATGLNAAGDEFARWREVADGMFLPEWTLEDGETVFLQQEGYMDKEQRMAADIPAEQRPINQHWSWDRILRSCFIKQADVLQGLYFFQEAFGGETIARHFDFYEPRTVHESSLSPCVHSILASLTGRAARAYELYLRTARLDLDDYNREVHEGLHITSMAGSWLSVVEGFGGIRVGRDGRLHVVPRLPEKWRSLAFELHYRGAILRFGLGTGEVRVVSVNGRPAEVVVGERCYRVDDRGIQVKVG</sequence>
<dbReference type="STRING" id="880526.GCA_000427365_02355"/>
<dbReference type="PANTHER" id="PTHR11051:SF14">
    <property type="entry name" value="MALTOSE PHOSPHORYLASE"/>
    <property type="match status" value="1"/>
</dbReference>
<feature type="active site" description="Proton donor" evidence="2">
    <location>
        <position position="488"/>
    </location>
</feature>
<dbReference type="EC" id="2.4.1.230" evidence="7"/>
<proteinExistence type="inferred from homology"/>
<dbReference type="Pfam" id="PF03636">
    <property type="entry name" value="Glyco_hydro_65N"/>
    <property type="match status" value="1"/>
</dbReference>
<evidence type="ECO:0000259" key="5">
    <source>
        <dbReference type="Pfam" id="PF03633"/>
    </source>
</evidence>
<feature type="domain" description="Glycoside hydrolase family 65 C-terminal" evidence="5">
    <location>
        <begin position="703"/>
        <end position="761"/>
    </location>
</feature>
<feature type="domain" description="Glycoside hydrolase family 65 central catalytic" evidence="4">
    <location>
        <begin position="322"/>
        <end position="692"/>
    </location>
</feature>
<dbReference type="InterPro" id="IPR005195">
    <property type="entry name" value="Glyco_hydro_65_M"/>
</dbReference>
<evidence type="ECO:0000313" key="7">
    <source>
        <dbReference type="EMBL" id="SUE34080.1"/>
    </source>
</evidence>
<gene>
    <name evidence="7" type="primary">kojP</name>
    <name evidence="7" type="ORF">NCTC11190_01297</name>
</gene>
<protein>
    <submittedName>
        <fullName evidence="7">Kojibiose phosphorylase</fullName>
        <ecNumber evidence="7">2.4.1.230</ecNumber>
    </submittedName>
</protein>
<name>A0A379MT64_9BACT</name>
<dbReference type="InterPro" id="IPR011013">
    <property type="entry name" value="Gal_mutarotase_sf_dom"/>
</dbReference>
<feature type="binding site" evidence="3">
    <location>
        <begin position="357"/>
        <end position="358"/>
    </location>
    <ligand>
        <name>substrate</name>
    </ligand>
</feature>
<keyword evidence="8" id="KW-1185">Reference proteome</keyword>
<dbReference type="InterPro" id="IPR012341">
    <property type="entry name" value="6hp_glycosidase-like_sf"/>
</dbReference>
<dbReference type="InterPro" id="IPR037018">
    <property type="entry name" value="GH65_N"/>
</dbReference>
<dbReference type="Proteomes" id="UP000255233">
    <property type="component" value="Unassembled WGS sequence"/>
</dbReference>
<reference evidence="7 8" key="1">
    <citation type="submission" date="2018-06" db="EMBL/GenBank/DDBJ databases">
        <authorList>
            <consortium name="Pathogen Informatics"/>
            <person name="Doyle S."/>
        </authorList>
    </citation>
    <scope>NUCLEOTIDE SEQUENCE [LARGE SCALE GENOMIC DNA]</scope>
    <source>
        <strain evidence="7 8">NCTC11190</strain>
    </source>
</reference>
<dbReference type="AlphaFoldDB" id="A0A379MT64"/>
<dbReference type="SUPFAM" id="SSF48208">
    <property type="entry name" value="Six-hairpin glycosidases"/>
    <property type="match status" value="1"/>
</dbReference>
<dbReference type="InterPro" id="IPR005194">
    <property type="entry name" value="Glyco_hydro_65_C"/>
</dbReference>
<dbReference type="InterPro" id="IPR005196">
    <property type="entry name" value="Glyco_hydro_65_N"/>
</dbReference>
<feature type="binding site" evidence="3">
    <location>
        <begin position="605"/>
        <end position="606"/>
    </location>
    <ligand>
        <name>substrate</name>
    </ligand>
</feature>
<keyword evidence="7" id="KW-0808">Transferase</keyword>
<dbReference type="PIRSF" id="PIRSF036289">
    <property type="entry name" value="Glycosyl_hydrolase_malt_phosph"/>
    <property type="match status" value="1"/>
</dbReference>
<keyword evidence="7" id="KW-0328">Glycosyltransferase</keyword>
<evidence type="ECO:0000256" key="3">
    <source>
        <dbReference type="PIRSR" id="PIRSR036289-51"/>
    </source>
</evidence>
<dbReference type="GO" id="GO:0005975">
    <property type="term" value="P:carbohydrate metabolic process"/>
    <property type="evidence" value="ECO:0007669"/>
    <property type="project" value="InterPro"/>
</dbReference>
<accession>A0A379MT64</accession>
<dbReference type="PANTHER" id="PTHR11051">
    <property type="entry name" value="GLYCOSYL HYDROLASE-RELATED"/>
    <property type="match status" value="1"/>
</dbReference>